<evidence type="ECO:0000256" key="4">
    <source>
        <dbReference type="ARBA" id="ARBA00023136"/>
    </source>
</evidence>
<feature type="transmembrane region" description="Helical" evidence="5">
    <location>
        <begin position="79"/>
        <end position="98"/>
    </location>
</feature>
<organism evidence="6 7">
    <name type="scientific">Plectus sambesii</name>
    <dbReference type="NCBI Taxonomy" id="2011161"/>
    <lineage>
        <taxon>Eukaryota</taxon>
        <taxon>Metazoa</taxon>
        <taxon>Ecdysozoa</taxon>
        <taxon>Nematoda</taxon>
        <taxon>Chromadorea</taxon>
        <taxon>Plectida</taxon>
        <taxon>Plectina</taxon>
        <taxon>Plectoidea</taxon>
        <taxon>Plectidae</taxon>
        <taxon>Plectus</taxon>
    </lineage>
</organism>
<protein>
    <submittedName>
        <fullName evidence="7">MFS transporter</fullName>
    </submittedName>
</protein>
<dbReference type="Proteomes" id="UP000887566">
    <property type="component" value="Unplaced"/>
</dbReference>
<feature type="transmembrane region" description="Helical" evidence="5">
    <location>
        <begin position="46"/>
        <end position="67"/>
    </location>
</feature>
<dbReference type="AlphaFoldDB" id="A0A914UQR5"/>
<feature type="transmembrane region" description="Helical" evidence="5">
    <location>
        <begin position="166"/>
        <end position="187"/>
    </location>
</feature>
<keyword evidence="4 5" id="KW-0472">Membrane</keyword>
<evidence type="ECO:0000313" key="7">
    <source>
        <dbReference type="WBParaSite" id="PSAMB.scaffold11649size3219.g34357.t1"/>
    </source>
</evidence>
<evidence type="ECO:0000313" key="6">
    <source>
        <dbReference type="Proteomes" id="UP000887566"/>
    </source>
</evidence>
<dbReference type="PANTHER" id="PTHR11662:SF279">
    <property type="entry name" value="VOLTAGE-GATED PURINE NUCLEOTIDE UNIPORTER SLC17A9"/>
    <property type="match status" value="1"/>
</dbReference>
<dbReference type="SUPFAM" id="SSF103473">
    <property type="entry name" value="MFS general substrate transporter"/>
    <property type="match status" value="1"/>
</dbReference>
<dbReference type="InterPro" id="IPR036259">
    <property type="entry name" value="MFS_trans_sf"/>
</dbReference>
<dbReference type="Gene3D" id="1.20.1250.20">
    <property type="entry name" value="MFS general substrate transporter like domains"/>
    <property type="match status" value="1"/>
</dbReference>
<evidence type="ECO:0000256" key="1">
    <source>
        <dbReference type="ARBA" id="ARBA00004141"/>
    </source>
</evidence>
<evidence type="ECO:0000256" key="3">
    <source>
        <dbReference type="ARBA" id="ARBA00022989"/>
    </source>
</evidence>
<comment type="subcellular location">
    <subcellularLocation>
        <location evidence="1">Membrane</location>
        <topology evidence="1">Multi-pass membrane protein</topology>
    </subcellularLocation>
</comment>
<dbReference type="WBParaSite" id="PSAMB.scaffold11649size3219.g34357.t1">
    <property type="protein sequence ID" value="PSAMB.scaffold11649size3219.g34357.t1"/>
    <property type="gene ID" value="PSAMB.scaffold11649size3219.g34357"/>
</dbReference>
<reference evidence="7" key="1">
    <citation type="submission" date="2022-11" db="UniProtKB">
        <authorList>
            <consortium name="WormBaseParasite"/>
        </authorList>
    </citation>
    <scope>IDENTIFICATION</scope>
</reference>
<dbReference type="GO" id="GO:0015867">
    <property type="term" value="P:ATP transport"/>
    <property type="evidence" value="ECO:0007669"/>
    <property type="project" value="TreeGrafter"/>
</dbReference>
<dbReference type="InterPro" id="IPR050382">
    <property type="entry name" value="MFS_Na/Anion_cotransporter"/>
</dbReference>
<dbReference type="InterPro" id="IPR011701">
    <property type="entry name" value="MFS"/>
</dbReference>
<accession>A0A914UQR5</accession>
<evidence type="ECO:0000256" key="2">
    <source>
        <dbReference type="ARBA" id="ARBA00022692"/>
    </source>
</evidence>
<sequence>GCILCRFRAAFTAQYCGANAYFTLFSWLPSYFADNFPHAKGVVFNVVPNLAIVTTAIIAPFIAAKLISKGYSITNTRKIMEGASLFGLAVCLLIVSWVTTFESALFLFTLGMACRGLHHGGVSVNPQDFAPNHTGAVFGVFNTASAVPGFVGVYVAGTILQWTKNWAYVFTFTALQCLLGVMVYSMFGTAKQLI</sequence>
<dbReference type="PANTHER" id="PTHR11662">
    <property type="entry name" value="SOLUTE CARRIER FAMILY 17"/>
    <property type="match status" value="1"/>
</dbReference>
<keyword evidence="6" id="KW-1185">Reference proteome</keyword>
<dbReference type="GO" id="GO:0016020">
    <property type="term" value="C:membrane"/>
    <property type="evidence" value="ECO:0007669"/>
    <property type="project" value="UniProtKB-SubCell"/>
</dbReference>
<keyword evidence="3 5" id="KW-1133">Transmembrane helix</keyword>
<keyword evidence="2 5" id="KW-0812">Transmembrane</keyword>
<proteinExistence type="predicted"/>
<feature type="transmembrane region" description="Helical" evidence="5">
    <location>
        <begin position="136"/>
        <end position="160"/>
    </location>
</feature>
<evidence type="ECO:0000256" key="5">
    <source>
        <dbReference type="SAM" id="Phobius"/>
    </source>
</evidence>
<dbReference type="GO" id="GO:0022857">
    <property type="term" value="F:transmembrane transporter activity"/>
    <property type="evidence" value="ECO:0007669"/>
    <property type="project" value="InterPro"/>
</dbReference>
<dbReference type="Pfam" id="PF07690">
    <property type="entry name" value="MFS_1"/>
    <property type="match status" value="1"/>
</dbReference>
<name>A0A914UQR5_9BILA</name>